<reference evidence="10" key="1">
    <citation type="submission" date="2023-06" db="EMBL/GenBank/DDBJ databases">
        <title>Cytophagales bacterium Strain LB-30, isolated from soil.</title>
        <authorList>
            <person name="Liu B."/>
        </authorList>
    </citation>
    <scope>NUCLEOTIDE SEQUENCE</scope>
    <source>
        <strain evidence="10">LB-30</strain>
    </source>
</reference>
<keyword evidence="3 7" id="KW-0812">Transmembrane</keyword>
<evidence type="ECO:0000313" key="11">
    <source>
        <dbReference type="Proteomes" id="UP001168552"/>
    </source>
</evidence>
<feature type="domain" description="ABC3 transporter permease C-terminal" evidence="8">
    <location>
        <begin position="298"/>
        <end position="409"/>
    </location>
</feature>
<keyword evidence="4 7" id="KW-1133">Transmembrane helix</keyword>
<protein>
    <submittedName>
        <fullName evidence="10">ABC transporter permease</fullName>
    </submittedName>
</protein>
<proteinExistence type="inferred from homology"/>
<dbReference type="Pfam" id="PF02687">
    <property type="entry name" value="FtsX"/>
    <property type="match status" value="1"/>
</dbReference>
<evidence type="ECO:0000256" key="7">
    <source>
        <dbReference type="SAM" id="Phobius"/>
    </source>
</evidence>
<dbReference type="Pfam" id="PF12704">
    <property type="entry name" value="MacB_PCD"/>
    <property type="match status" value="1"/>
</dbReference>
<dbReference type="InterPro" id="IPR050250">
    <property type="entry name" value="Macrolide_Exporter_MacB"/>
</dbReference>
<organism evidence="10 11">
    <name type="scientific">Shiella aurantiaca</name>
    <dbReference type="NCBI Taxonomy" id="3058365"/>
    <lineage>
        <taxon>Bacteria</taxon>
        <taxon>Pseudomonadati</taxon>
        <taxon>Bacteroidota</taxon>
        <taxon>Cytophagia</taxon>
        <taxon>Cytophagales</taxon>
        <taxon>Shiellaceae</taxon>
        <taxon>Shiella</taxon>
    </lineage>
</organism>
<dbReference type="Proteomes" id="UP001168552">
    <property type="component" value="Unassembled WGS sequence"/>
</dbReference>
<comment type="caution">
    <text evidence="10">The sequence shown here is derived from an EMBL/GenBank/DDBJ whole genome shotgun (WGS) entry which is preliminary data.</text>
</comment>
<comment type="subcellular location">
    <subcellularLocation>
        <location evidence="1">Cell membrane</location>
        <topology evidence="1">Multi-pass membrane protein</topology>
    </subcellularLocation>
</comment>
<dbReference type="PANTHER" id="PTHR30572:SF4">
    <property type="entry name" value="ABC TRANSPORTER PERMEASE YTRF"/>
    <property type="match status" value="1"/>
</dbReference>
<dbReference type="InterPro" id="IPR025857">
    <property type="entry name" value="MacB_PCD"/>
</dbReference>
<gene>
    <name evidence="10" type="ORF">QWY31_05165</name>
</gene>
<feature type="domain" description="MacB-like periplasmic core" evidence="9">
    <location>
        <begin position="25"/>
        <end position="221"/>
    </location>
</feature>
<evidence type="ECO:0000256" key="1">
    <source>
        <dbReference type="ARBA" id="ARBA00004651"/>
    </source>
</evidence>
<dbReference type="PANTHER" id="PTHR30572">
    <property type="entry name" value="MEMBRANE COMPONENT OF TRANSPORTER-RELATED"/>
    <property type="match status" value="1"/>
</dbReference>
<evidence type="ECO:0000256" key="3">
    <source>
        <dbReference type="ARBA" id="ARBA00022692"/>
    </source>
</evidence>
<feature type="transmembrane region" description="Helical" evidence="7">
    <location>
        <begin position="294"/>
        <end position="316"/>
    </location>
</feature>
<feature type="transmembrane region" description="Helical" evidence="7">
    <location>
        <begin position="384"/>
        <end position="407"/>
    </location>
</feature>
<evidence type="ECO:0000256" key="2">
    <source>
        <dbReference type="ARBA" id="ARBA00022475"/>
    </source>
</evidence>
<name>A0ABT8F3N0_9BACT</name>
<keyword evidence="5 7" id="KW-0472">Membrane</keyword>
<evidence type="ECO:0000256" key="5">
    <source>
        <dbReference type="ARBA" id="ARBA00023136"/>
    </source>
</evidence>
<evidence type="ECO:0000259" key="8">
    <source>
        <dbReference type="Pfam" id="PF02687"/>
    </source>
</evidence>
<evidence type="ECO:0000256" key="6">
    <source>
        <dbReference type="ARBA" id="ARBA00038076"/>
    </source>
</evidence>
<keyword evidence="11" id="KW-1185">Reference proteome</keyword>
<sequence length="416" mass="45585">MKTVLQVIESFRFAASALRANLLRTILSLLGVTIGIFAIIAVFTLVDSLEKNIKESMSFLGDKVVRVEKWPWIFENSYPWWKFISRPKANLNEYEYLLEHVTKASALCVFAEKGGITVKAGSNFVDGISLTGVVYNHNQVFEVPIGEGRYFSMQEIDRAQNVVVIGYNIAKTLFPNGDALGNEVKLRGLKYVVIGITSEQGAALLDTPSTDDQCFVPYGAFFKMYASQSFWGPEPIIAAKGFESDLGLVELENDLRGIMRAKRGLRPIEEDNFAINRTEAFANIISSTFDVVGIAGWVIGSFSILVGGFGIANIMFVSVRERTNIIGIQKSLGAKNYFILFQFLFEAVFLSTIGGLVGLILVFMMTFIDLGSLELVLTLKNITLGLGVSALIGTISGIVPAALAARLDPVIAIRSK</sequence>
<dbReference type="InterPro" id="IPR003838">
    <property type="entry name" value="ABC3_permease_C"/>
</dbReference>
<comment type="similarity">
    <text evidence="6">Belongs to the ABC-4 integral membrane protein family.</text>
</comment>
<dbReference type="RefSeq" id="WP_320003403.1">
    <property type="nucleotide sequence ID" value="NZ_JAUHJS010000002.1"/>
</dbReference>
<feature type="transmembrane region" description="Helical" evidence="7">
    <location>
        <begin position="337"/>
        <end position="364"/>
    </location>
</feature>
<accession>A0ABT8F3N0</accession>
<dbReference type="EMBL" id="JAUHJS010000002">
    <property type="protein sequence ID" value="MDN4164879.1"/>
    <property type="molecule type" value="Genomic_DNA"/>
</dbReference>
<feature type="transmembrane region" description="Helical" evidence="7">
    <location>
        <begin position="21"/>
        <end position="46"/>
    </location>
</feature>
<evidence type="ECO:0000313" key="10">
    <source>
        <dbReference type="EMBL" id="MDN4164879.1"/>
    </source>
</evidence>
<keyword evidence="2" id="KW-1003">Cell membrane</keyword>
<evidence type="ECO:0000259" key="9">
    <source>
        <dbReference type="Pfam" id="PF12704"/>
    </source>
</evidence>
<evidence type="ECO:0000256" key="4">
    <source>
        <dbReference type="ARBA" id="ARBA00022989"/>
    </source>
</evidence>